<feature type="region of interest" description="Disordered" evidence="1">
    <location>
        <begin position="549"/>
        <end position="569"/>
    </location>
</feature>
<reference evidence="2 3" key="1">
    <citation type="submission" date="2006-04" db="EMBL/GenBank/DDBJ databases">
        <authorList>
            <person name="Nierman W.C."/>
        </authorList>
    </citation>
    <scope>NUCLEOTIDE SEQUENCE [LARGE SCALE GENOMIC DNA]</scope>
    <source>
        <strain evidence="2 3">DW4/3-1</strain>
    </source>
</reference>
<proteinExistence type="predicted"/>
<feature type="compositionally biased region" description="Polar residues" evidence="1">
    <location>
        <begin position="11"/>
        <end position="20"/>
    </location>
</feature>
<feature type="region of interest" description="Disordered" evidence="1">
    <location>
        <begin position="144"/>
        <end position="301"/>
    </location>
</feature>
<dbReference type="EMBL" id="AAMD01000002">
    <property type="protein sequence ID" value="EAU69889.1"/>
    <property type="molecule type" value="Genomic_DNA"/>
</dbReference>
<feature type="compositionally biased region" description="Basic and acidic residues" evidence="1">
    <location>
        <begin position="250"/>
        <end position="273"/>
    </location>
</feature>
<feature type="region of interest" description="Disordered" evidence="1">
    <location>
        <begin position="1"/>
        <end position="45"/>
    </location>
</feature>
<feature type="compositionally biased region" description="Basic and acidic residues" evidence="1">
    <location>
        <begin position="280"/>
        <end position="290"/>
    </location>
</feature>
<name>Q09DV6_STIAD</name>
<feature type="region of interest" description="Disordered" evidence="1">
    <location>
        <begin position="319"/>
        <end position="351"/>
    </location>
</feature>
<evidence type="ECO:0000313" key="2">
    <source>
        <dbReference type="EMBL" id="EAU69889.1"/>
    </source>
</evidence>
<feature type="compositionally biased region" description="Pro residues" evidence="1">
    <location>
        <begin position="194"/>
        <end position="204"/>
    </location>
</feature>
<dbReference type="AlphaFoldDB" id="Q09DV6"/>
<evidence type="ECO:0000256" key="1">
    <source>
        <dbReference type="SAM" id="MobiDB-lite"/>
    </source>
</evidence>
<comment type="caution">
    <text evidence="2">The sequence shown here is derived from an EMBL/GenBank/DDBJ whole genome shotgun (WGS) entry which is preliminary data.</text>
</comment>
<accession>Q09DV6</accession>
<feature type="compositionally biased region" description="Basic and acidic residues" evidence="1">
    <location>
        <begin position="205"/>
        <end position="238"/>
    </location>
</feature>
<organism evidence="2 3">
    <name type="scientific">Stigmatella aurantiaca (strain DW4/3-1)</name>
    <dbReference type="NCBI Taxonomy" id="378806"/>
    <lineage>
        <taxon>Bacteria</taxon>
        <taxon>Pseudomonadati</taxon>
        <taxon>Myxococcota</taxon>
        <taxon>Myxococcia</taxon>
        <taxon>Myxococcales</taxon>
        <taxon>Cystobacterineae</taxon>
        <taxon>Archangiaceae</taxon>
        <taxon>Stigmatella</taxon>
    </lineage>
</organism>
<evidence type="ECO:0000313" key="3">
    <source>
        <dbReference type="Proteomes" id="UP000032702"/>
    </source>
</evidence>
<dbReference type="Proteomes" id="UP000032702">
    <property type="component" value="Unassembled WGS sequence"/>
</dbReference>
<protein>
    <submittedName>
        <fullName evidence="2">Uncharacterized protein</fullName>
    </submittedName>
</protein>
<gene>
    <name evidence="2" type="ORF">STIAU_5570</name>
</gene>
<sequence>MGTAFPLCGRSSASQENSPLWSGCARGRLRGPPAAQERGGATAPIQPGGAQLALGAQFQNELKRGLAPEVVAQISNAQLGAPFGQGHGGDQGKACPGQRFAHGGEVPGGGWYRFGSGPGPPALLVRGVAQGHGAGDVLLGEHHHIAPGGERQPGGEDLHPLRGGPGAAHPVAQGGLQRDAHAQVGHRAHHPQEQGPPPLRPPAPRPERPREQREGDPGVHHHRPVERPALRGEGEQHARAPACPQVGQQVRERHREQAEEEHGAWAGRAEDGLGHQGGGRGDDGGEHQGVREPPVGLERMDDGVLGGQQVVQVRQLRGQHAPEQHGLVRGGQGPARGIRPPQRAEGQTQQSVREVVHASVHERARHGPDVEPHALARRGERLGISGDVAEAQHHIVLGRGPDAQAGVVERARGGLAFRVRREAAEDGRVGIAPRGRLLQGEEAPHGRECRGPGEHLLGLRWASQLPFDEAQAAAHELHIGDDEAIEVPVRTCRLDEPCLLIGEPAEGRAGERLADGGPVDATVAQVHPARRLGMAQTPHLLLGLIQKPQQRAHAHGGEQGRLAPGLGELPGGAVPGGGLLGNVAQPGRLLRQPLGQGRARVVAEVVQAAAGAAGGTLAGLAEVERDGHAPSSIRTALLEPLGPHARVRVLARTAQLHQGFDPGNLRGEPVLRRAQLAFIEFLAFAALREPLAGGRRLRQPAPGHRQDGEQLHVVRAVAKHLLHLARHPHGPQAHRQLQHRLQRGLHRRAPRPVDARLPRARHGGEHLLREGLERRAPGGHHLAPQQVQPLDAGGALVDAVELLVSQPGLGQVFARIAIAAVDLKREDVGLEALLGRECLGHRGEQIQQQPGPLAGLLIRRVRREIRLDGGGGQQRQASLHDGLLAQQHPPHVGMLDDGGLRLQGILGPGGTPLRAAPRVRKRLVVRHGGGRHAIEAHHDARLVHHLEHAGEAPVRLAHQPAPAVALLAIVEGEARHAAPANLVDDAGHPHVVVHQPVSLGTAGGHGEQRDAARARRRPLDACQREVHHVLGEVLISAADEDLRPGDAVGAILGREGARLHVPEAAAGLGFGEGHRARPLAPVHAGHELLAQPGGAEGLQQVRGADGEPHVGVRAEVGRHEVRRGHGVEREGKLLPADLRGARGGQEPQLHQLGIELAHERVGVHPAVPEDGGLGIHHPVGGKEHLPGEAAHVAEHQLERLTRVLGEGGQGAQGWRIEHFVELEVDIAIGQERVGADGHGAILSVHRTATSQSRSVLHHMTS</sequence>